<feature type="domain" description="DUF7088" evidence="3">
    <location>
        <begin position="35"/>
        <end position="142"/>
    </location>
</feature>
<keyword evidence="1" id="KW-0472">Membrane</keyword>
<evidence type="ECO:0000313" key="5">
    <source>
        <dbReference type="Proteomes" id="UP000199634"/>
    </source>
</evidence>
<keyword evidence="1" id="KW-0812">Transmembrane</keyword>
<dbReference type="InterPro" id="IPR019863">
    <property type="entry name" value="Motility-assoc_ABC-rel_GldG"/>
</dbReference>
<dbReference type="EMBL" id="FNXE01000002">
    <property type="protein sequence ID" value="SEH56844.1"/>
    <property type="molecule type" value="Genomic_DNA"/>
</dbReference>
<evidence type="ECO:0000313" key="4">
    <source>
        <dbReference type="EMBL" id="SEH56844.1"/>
    </source>
</evidence>
<keyword evidence="1" id="KW-1133">Transmembrane helix</keyword>
<keyword evidence="5" id="KW-1185">Reference proteome</keyword>
<sequence>MKKQKNIKSFLGIVIGLIVLNIVGNYFFHRFDLTSDKRYTLSETTKAIVGKVDEPVFIEVYLEGNFPAEIRKLQTESKQLLEEFNAYNSNINFIFIDPLADENVAVQMAEQLFANGMKPINISVNDKGKQSQEMVFPWAVATQGDKNAKIQLLKNAMAASTEDKITSSVQHLEYAITEAIVKVTTEKSKKIAIIKGIGEPDDVYIADFLRALKDSYFIAPFTLDSVAVNPQKTLKELQGYDLAIIAKPTKPFDEKQIQVLDQFVMNGGKSLWMLDQVQADMDSLYNPAGEMLVLGKDQKLGEMLFKYGIRVNFDLVKDEIGSPIKLAVGQQGSETVYKTFNWKFAPYVISESNHPIVKNIEAVKFDFANSIDTLKNNIKKTVLLASSPYATKVGTPSVVSLSGTIQEKTDPNQLKPKQTIPLAVLLEGHFTSVYKNRIVPFKTDDYLNDGKPTKMIVISDGDIIKNQLDQNYQPMELGYDKWTNTLYGNKEFLINAVNYLLDDNGLINLRTKEVKLPLLDKEKVYANYNYIRSVIVALPLLVLIFFGIVFTYLRKKKYTK</sequence>
<dbReference type="InterPro" id="IPR019196">
    <property type="entry name" value="ABC_transp_unknown"/>
</dbReference>
<evidence type="ECO:0000256" key="1">
    <source>
        <dbReference type="SAM" id="Phobius"/>
    </source>
</evidence>
<feature type="domain" description="ABC-type uncharacterised transport system" evidence="2">
    <location>
        <begin position="189"/>
        <end position="496"/>
    </location>
</feature>
<dbReference type="InterPro" id="IPR055396">
    <property type="entry name" value="DUF7088"/>
</dbReference>
<dbReference type="Pfam" id="PF09822">
    <property type="entry name" value="ABC_transp_aux"/>
    <property type="match status" value="1"/>
</dbReference>
<organism evidence="4 5">
    <name type="scientific">Paenimyroides marinum</name>
    <dbReference type="NCBI Taxonomy" id="1159016"/>
    <lineage>
        <taxon>Bacteria</taxon>
        <taxon>Pseudomonadati</taxon>
        <taxon>Bacteroidota</taxon>
        <taxon>Flavobacteriia</taxon>
        <taxon>Flavobacteriales</taxon>
        <taxon>Flavobacteriaceae</taxon>
        <taxon>Paenimyroides</taxon>
    </lineage>
</organism>
<dbReference type="Proteomes" id="UP000199634">
    <property type="component" value="Unassembled WGS sequence"/>
</dbReference>
<dbReference type="SUPFAM" id="SSF52317">
    <property type="entry name" value="Class I glutamine amidotransferase-like"/>
    <property type="match status" value="1"/>
</dbReference>
<evidence type="ECO:0000259" key="3">
    <source>
        <dbReference type="Pfam" id="PF23357"/>
    </source>
</evidence>
<dbReference type="Pfam" id="PF23357">
    <property type="entry name" value="DUF7088"/>
    <property type="match status" value="1"/>
</dbReference>
<dbReference type="STRING" id="1159016.SAMN02927937_00248"/>
<dbReference type="OrthoDB" id="9777219at2"/>
<protein>
    <submittedName>
        <fullName evidence="4">Protein involved in gliding motility GldG</fullName>
    </submittedName>
</protein>
<feature type="transmembrane region" description="Helical" evidence="1">
    <location>
        <begin position="530"/>
        <end position="553"/>
    </location>
</feature>
<proteinExistence type="predicted"/>
<dbReference type="RefSeq" id="WP_091095508.1">
    <property type="nucleotide sequence ID" value="NZ_FNXE01000002.1"/>
</dbReference>
<gene>
    <name evidence="4" type="ORF">SAMN02927937_00248</name>
</gene>
<feature type="transmembrane region" description="Helical" evidence="1">
    <location>
        <begin position="7"/>
        <end position="28"/>
    </location>
</feature>
<evidence type="ECO:0000259" key="2">
    <source>
        <dbReference type="Pfam" id="PF09822"/>
    </source>
</evidence>
<accession>A0A1H6JB27</accession>
<dbReference type="InterPro" id="IPR029062">
    <property type="entry name" value="Class_I_gatase-like"/>
</dbReference>
<dbReference type="NCBIfam" id="TIGR03521">
    <property type="entry name" value="GldG"/>
    <property type="match status" value="1"/>
</dbReference>
<dbReference type="AlphaFoldDB" id="A0A1H6JB27"/>
<reference evidence="4 5" key="1">
    <citation type="submission" date="2016-10" db="EMBL/GenBank/DDBJ databases">
        <authorList>
            <person name="de Groot N.N."/>
        </authorList>
    </citation>
    <scope>NUCLEOTIDE SEQUENCE [LARGE SCALE GENOMIC DNA]</scope>
    <source>
        <strain evidence="4 5">CGMCC 1.10825</strain>
    </source>
</reference>
<name>A0A1H6JB27_9FLAO</name>